<evidence type="ECO:0000313" key="1">
    <source>
        <dbReference type="EMBL" id="QPT17732.1"/>
    </source>
</evidence>
<evidence type="ECO:0000313" key="2">
    <source>
        <dbReference type="Proteomes" id="UP000595058"/>
    </source>
</evidence>
<accession>A0ABX6XUL3</accession>
<sequence>MMNAQTSQNSRRVVLTHANRPNEPQHERVVHAALAERLAALLGLTYGGDYDPTRRYEAQPYLVPSGTVVGLREAQALGLCGEADLFGGVVPQAFVETKAITHPLIRPDAAAPVGWSRDFSTQVKGSVLAGYSVFSLEDARDAGRRLLHEGSVRIKPVRATGGRGQQRVDDSDALDQALFALDEQELAEYGLVLEAHLEHVTTFSVGQVRVGGRLASYYGTQRLTEDNAGNEVYGGSDLVVVDGDFEALLALDLTETTRLAVSQAQVYDEAASACYRNFFASRRNYDIAQGIDGRGQPRSGVLEQSWRIGGASSAEIAALELFRQGTGARVVRASSLEIYGRERPAPAGATILYQGQDDEVGFVTKCVVVEQYGDA</sequence>
<proteinExistence type="predicted"/>
<reference evidence="1 2" key="1">
    <citation type="submission" date="2020-12" db="EMBL/GenBank/DDBJ databases">
        <title>FDA dAtabase for Regulatory Grade micrObial Sequences (FDA-ARGOS): Supporting development and validation of Infectious Disease Dx tests.</title>
        <authorList>
            <person name="Sproer C."/>
            <person name="Gronow S."/>
            <person name="Severitt S."/>
            <person name="Schroder I."/>
            <person name="Tallon L."/>
            <person name="Sadzewicz L."/>
            <person name="Zhao X."/>
            <person name="Boylan J."/>
            <person name="Ott S."/>
            <person name="Bowen H."/>
            <person name="Vavikolanu K."/>
            <person name="Mehta A."/>
            <person name="Aluvathingal J."/>
            <person name="Nadendla S."/>
            <person name="Lowell S."/>
            <person name="Myers T."/>
            <person name="Yan Y."/>
            <person name="Sichtig H."/>
        </authorList>
    </citation>
    <scope>NUCLEOTIDE SEQUENCE [LARGE SCALE GENOMIC DNA]</scope>
    <source>
        <strain evidence="1 2">FDAARGOS_877</strain>
    </source>
</reference>
<organism evidence="1 2">
    <name type="scientific">Stutzerimonas frequens</name>
    <dbReference type="NCBI Taxonomy" id="2968969"/>
    <lineage>
        <taxon>Bacteria</taxon>
        <taxon>Pseudomonadati</taxon>
        <taxon>Pseudomonadota</taxon>
        <taxon>Gammaproteobacteria</taxon>
        <taxon>Pseudomonadales</taxon>
        <taxon>Pseudomonadaceae</taxon>
        <taxon>Stutzerimonas</taxon>
    </lineage>
</organism>
<name>A0ABX6XUL3_9GAMM</name>
<dbReference type="RefSeq" id="WP_102839759.1">
    <property type="nucleotide sequence ID" value="NZ_CP065720.1"/>
</dbReference>
<dbReference type="Proteomes" id="UP000595058">
    <property type="component" value="Chromosome"/>
</dbReference>
<keyword evidence="2" id="KW-1185">Reference proteome</keyword>
<dbReference type="Pfam" id="PF11379">
    <property type="entry name" value="DUF3182"/>
    <property type="match status" value="1"/>
</dbReference>
<dbReference type="GeneID" id="75215709"/>
<gene>
    <name evidence="1" type="ORF">I6G34_20415</name>
</gene>
<dbReference type="InterPro" id="IPR021519">
    <property type="entry name" value="DUF3182"/>
</dbReference>
<dbReference type="EMBL" id="CP065720">
    <property type="protein sequence ID" value="QPT17732.1"/>
    <property type="molecule type" value="Genomic_DNA"/>
</dbReference>
<dbReference type="SUPFAM" id="SSF56059">
    <property type="entry name" value="Glutathione synthetase ATP-binding domain-like"/>
    <property type="match status" value="1"/>
</dbReference>
<protein>
    <submittedName>
        <fullName evidence="1">DUF3182 family protein</fullName>
    </submittedName>
</protein>